<dbReference type="Proteomes" id="UP001497522">
    <property type="component" value="Chromosome 18"/>
</dbReference>
<reference evidence="6" key="1">
    <citation type="submission" date="2024-03" db="EMBL/GenBank/DDBJ databases">
        <authorList>
            <consortium name="ELIXIR-Norway"/>
            <consortium name="Elixir Norway"/>
        </authorList>
    </citation>
    <scope>NUCLEOTIDE SEQUENCE</scope>
</reference>
<protein>
    <recommendedName>
        <fullName evidence="8">Cytochrome P450</fullName>
    </recommendedName>
</protein>
<proteinExistence type="inferred from homology"/>
<dbReference type="Gene3D" id="1.10.630.10">
    <property type="entry name" value="Cytochrome P450"/>
    <property type="match status" value="1"/>
</dbReference>
<keyword evidence="3" id="KW-0560">Oxidoreductase</keyword>
<evidence type="ECO:0000256" key="2">
    <source>
        <dbReference type="ARBA" id="ARBA00022723"/>
    </source>
</evidence>
<dbReference type="InterPro" id="IPR036396">
    <property type="entry name" value="Cyt_P450_sf"/>
</dbReference>
<dbReference type="PANTHER" id="PTHR47944">
    <property type="entry name" value="CYTOCHROME P450 98A9"/>
    <property type="match status" value="1"/>
</dbReference>
<sequence>MFSFNMEFVSGFWFLVVGVVTLPLYFAWLVSKDNKIVDDFTMTNFVEILLNLDEKLEDQAIVGIIGDLTGAGVETTASTLEWALLELIHQPDIMKKAQEEIDKVDVLLHAFEWSPQPGVKPNDMNVMEGINGFISMPIEPLVAVAKPCLPTQVYKGFI</sequence>
<dbReference type="InterPro" id="IPR001128">
    <property type="entry name" value="Cyt_P450"/>
</dbReference>
<evidence type="ECO:0000256" key="4">
    <source>
        <dbReference type="ARBA" id="ARBA00023004"/>
    </source>
</evidence>
<keyword evidence="5" id="KW-0812">Transmembrane</keyword>
<feature type="transmembrane region" description="Helical" evidence="5">
    <location>
        <begin position="12"/>
        <end position="30"/>
    </location>
</feature>
<keyword evidence="5" id="KW-0472">Membrane</keyword>
<name>A0ABP1B383_9BRYO</name>
<dbReference type="PANTHER" id="PTHR47944:SF16">
    <property type="entry name" value="CYTOCHROME P450 FAMILY 1 SUBFAMILY A POLYPEPTIDE 1"/>
    <property type="match status" value="1"/>
</dbReference>
<keyword evidence="4" id="KW-0408">Iron</keyword>
<evidence type="ECO:0000313" key="6">
    <source>
        <dbReference type="EMBL" id="CAK9869232.1"/>
    </source>
</evidence>
<keyword evidence="7" id="KW-1185">Reference proteome</keyword>
<evidence type="ECO:0000256" key="3">
    <source>
        <dbReference type="ARBA" id="ARBA00023002"/>
    </source>
</evidence>
<gene>
    <name evidence="6" type="ORF">CSSPJE1EN2_LOCUS11990</name>
</gene>
<keyword evidence="5" id="KW-1133">Transmembrane helix</keyword>
<evidence type="ECO:0000256" key="5">
    <source>
        <dbReference type="SAM" id="Phobius"/>
    </source>
</evidence>
<dbReference type="EMBL" id="OZ023719">
    <property type="protein sequence ID" value="CAK9869232.1"/>
    <property type="molecule type" value="Genomic_DNA"/>
</dbReference>
<organism evidence="6 7">
    <name type="scientific">Sphagnum jensenii</name>
    <dbReference type="NCBI Taxonomy" id="128206"/>
    <lineage>
        <taxon>Eukaryota</taxon>
        <taxon>Viridiplantae</taxon>
        <taxon>Streptophyta</taxon>
        <taxon>Embryophyta</taxon>
        <taxon>Bryophyta</taxon>
        <taxon>Sphagnophytina</taxon>
        <taxon>Sphagnopsida</taxon>
        <taxon>Sphagnales</taxon>
        <taxon>Sphagnaceae</taxon>
        <taxon>Sphagnum</taxon>
    </lineage>
</organism>
<dbReference type="InterPro" id="IPR002401">
    <property type="entry name" value="Cyt_P450_E_grp-I"/>
</dbReference>
<evidence type="ECO:0000256" key="1">
    <source>
        <dbReference type="ARBA" id="ARBA00010617"/>
    </source>
</evidence>
<dbReference type="Pfam" id="PF00067">
    <property type="entry name" value="p450"/>
    <property type="match status" value="1"/>
</dbReference>
<keyword evidence="2" id="KW-0479">Metal-binding</keyword>
<dbReference type="SUPFAM" id="SSF48264">
    <property type="entry name" value="Cytochrome P450"/>
    <property type="match status" value="1"/>
</dbReference>
<evidence type="ECO:0008006" key="8">
    <source>
        <dbReference type="Google" id="ProtNLM"/>
    </source>
</evidence>
<dbReference type="PRINTS" id="PR00463">
    <property type="entry name" value="EP450I"/>
</dbReference>
<evidence type="ECO:0000313" key="7">
    <source>
        <dbReference type="Proteomes" id="UP001497522"/>
    </source>
</evidence>
<accession>A0ABP1B383</accession>
<comment type="similarity">
    <text evidence="1">Belongs to the cytochrome P450 family.</text>
</comment>